<keyword evidence="3" id="KW-1185">Reference proteome</keyword>
<evidence type="ECO:0000256" key="1">
    <source>
        <dbReference type="SAM" id="Phobius"/>
    </source>
</evidence>
<dbReference type="InterPro" id="IPR036396">
    <property type="entry name" value="Cyt_P450_sf"/>
</dbReference>
<dbReference type="Gene3D" id="1.10.630.10">
    <property type="entry name" value="Cytochrome P450"/>
    <property type="match status" value="1"/>
</dbReference>
<dbReference type="Proteomes" id="UP000266861">
    <property type="component" value="Unassembled WGS sequence"/>
</dbReference>
<keyword evidence="1" id="KW-0812">Transmembrane</keyword>
<evidence type="ECO:0000313" key="2">
    <source>
        <dbReference type="EMBL" id="RHZ83687.1"/>
    </source>
</evidence>
<evidence type="ECO:0000313" key="3">
    <source>
        <dbReference type="Proteomes" id="UP000266861"/>
    </source>
</evidence>
<proteinExistence type="predicted"/>
<name>A0A397J874_9GLOM</name>
<sequence length="128" mass="15371">MKIILAIHKFEWIFVLKMIRYKKFKIFRRFNRRKTNNLNYIPFNTGPHSGNKLALLETKVFFYLIRNFKFREIEGFTFKKIHTSNDQKSAKFLVQIGLAYLCIIHQFPCLFVPVIHYLITGTQPNLEL</sequence>
<organism evidence="2 3">
    <name type="scientific">Diversispora epigaea</name>
    <dbReference type="NCBI Taxonomy" id="1348612"/>
    <lineage>
        <taxon>Eukaryota</taxon>
        <taxon>Fungi</taxon>
        <taxon>Fungi incertae sedis</taxon>
        <taxon>Mucoromycota</taxon>
        <taxon>Glomeromycotina</taxon>
        <taxon>Glomeromycetes</taxon>
        <taxon>Diversisporales</taxon>
        <taxon>Diversisporaceae</taxon>
        <taxon>Diversispora</taxon>
    </lineage>
</organism>
<dbReference type="GO" id="GO:0020037">
    <property type="term" value="F:heme binding"/>
    <property type="evidence" value="ECO:0007669"/>
    <property type="project" value="InterPro"/>
</dbReference>
<keyword evidence="1" id="KW-0472">Membrane</keyword>
<protein>
    <submittedName>
        <fullName evidence="2">Uncharacterized protein</fullName>
    </submittedName>
</protein>
<gene>
    <name evidence="2" type="ORF">Glove_88g29</name>
</gene>
<reference evidence="2 3" key="1">
    <citation type="submission" date="2018-08" db="EMBL/GenBank/DDBJ databases">
        <title>Genome and evolution of the arbuscular mycorrhizal fungus Diversispora epigaea (formerly Glomus versiforme) and its bacterial endosymbionts.</title>
        <authorList>
            <person name="Sun X."/>
            <person name="Fei Z."/>
            <person name="Harrison M."/>
        </authorList>
    </citation>
    <scope>NUCLEOTIDE SEQUENCE [LARGE SCALE GENOMIC DNA]</scope>
    <source>
        <strain evidence="2 3">IT104</strain>
    </source>
</reference>
<dbReference type="GO" id="GO:0004497">
    <property type="term" value="F:monooxygenase activity"/>
    <property type="evidence" value="ECO:0007669"/>
    <property type="project" value="InterPro"/>
</dbReference>
<comment type="caution">
    <text evidence="2">The sequence shown here is derived from an EMBL/GenBank/DDBJ whole genome shotgun (WGS) entry which is preliminary data.</text>
</comment>
<dbReference type="EMBL" id="PQFF01000084">
    <property type="protein sequence ID" value="RHZ83687.1"/>
    <property type="molecule type" value="Genomic_DNA"/>
</dbReference>
<dbReference type="AlphaFoldDB" id="A0A397J874"/>
<dbReference type="GO" id="GO:0016705">
    <property type="term" value="F:oxidoreductase activity, acting on paired donors, with incorporation or reduction of molecular oxygen"/>
    <property type="evidence" value="ECO:0007669"/>
    <property type="project" value="InterPro"/>
</dbReference>
<dbReference type="GO" id="GO:0005506">
    <property type="term" value="F:iron ion binding"/>
    <property type="evidence" value="ECO:0007669"/>
    <property type="project" value="InterPro"/>
</dbReference>
<accession>A0A397J874</accession>
<keyword evidence="1" id="KW-1133">Transmembrane helix</keyword>
<feature type="transmembrane region" description="Helical" evidence="1">
    <location>
        <begin position="98"/>
        <end position="119"/>
    </location>
</feature>